<dbReference type="EMBL" id="JAZDQV010000013">
    <property type="protein sequence ID" value="MEE1878367.1"/>
    <property type="molecule type" value="Genomic_DNA"/>
</dbReference>
<protein>
    <submittedName>
        <fullName evidence="1">Uncharacterized protein</fullName>
    </submittedName>
</protein>
<accession>A0ABU7GH10</accession>
<name>A0ABU7GH10_9SPHN</name>
<dbReference type="Proteomes" id="UP001343492">
    <property type="component" value="Unassembled WGS sequence"/>
</dbReference>
<keyword evidence="2" id="KW-1185">Reference proteome</keyword>
<gene>
    <name evidence="1" type="ORF">VRS74_11805</name>
</gene>
<reference evidence="1 2" key="1">
    <citation type="submission" date="2024-01" db="EMBL/GenBank/DDBJ databases">
        <title>The genome sequence of Erythrobacteraceae sp. strain 1XM1-14.</title>
        <authorList>
            <person name="Liu Y."/>
        </authorList>
    </citation>
    <scope>NUCLEOTIDE SEQUENCE [LARGE SCALE GENOMIC DNA]</scope>
    <source>
        <strain evidence="1 2">1XM1-14</strain>
    </source>
</reference>
<evidence type="ECO:0000313" key="1">
    <source>
        <dbReference type="EMBL" id="MEE1878367.1"/>
    </source>
</evidence>
<dbReference type="RefSeq" id="WP_354145430.1">
    <property type="nucleotide sequence ID" value="NZ_JAZDQV010000013.1"/>
</dbReference>
<organism evidence="1 2">
    <name type="scientific">Altererythrobacter litoralis</name>
    <dbReference type="NCBI Taxonomy" id="3113904"/>
    <lineage>
        <taxon>Bacteria</taxon>
        <taxon>Pseudomonadati</taxon>
        <taxon>Pseudomonadota</taxon>
        <taxon>Alphaproteobacteria</taxon>
        <taxon>Sphingomonadales</taxon>
        <taxon>Erythrobacteraceae</taxon>
        <taxon>Altererythrobacter</taxon>
    </lineage>
</organism>
<sequence>MRKFLFGTVVLMLLVAIAFQTGLARPLVKWQAESALLDSGVGPKRADCMADRMVDRLDVWQLYKLRQGMAPREGEAEQPSGLGDLIKRLRRVGDGEVVAVVTTSSGLCAIGIG</sequence>
<evidence type="ECO:0000313" key="2">
    <source>
        <dbReference type="Proteomes" id="UP001343492"/>
    </source>
</evidence>
<proteinExistence type="predicted"/>
<comment type="caution">
    <text evidence="1">The sequence shown here is derived from an EMBL/GenBank/DDBJ whole genome shotgun (WGS) entry which is preliminary data.</text>
</comment>